<evidence type="ECO:0008006" key="4">
    <source>
        <dbReference type="Google" id="ProtNLM"/>
    </source>
</evidence>
<accession>A0A9W6VBG8</accession>
<keyword evidence="1" id="KW-1133">Transmembrane helix</keyword>
<evidence type="ECO:0000313" key="2">
    <source>
        <dbReference type="EMBL" id="GLY64958.1"/>
    </source>
</evidence>
<feature type="transmembrane region" description="Helical" evidence="1">
    <location>
        <begin position="100"/>
        <end position="123"/>
    </location>
</feature>
<proteinExistence type="predicted"/>
<evidence type="ECO:0000256" key="1">
    <source>
        <dbReference type="SAM" id="Phobius"/>
    </source>
</evidence>
<dbReference type="AlphaFoldDB" id="A0A9W6VBG8"/>
<feature type="transmembrane region" description="Helical" evidence="1">
    <location>
        <begin position="20"/>
        <end position="39"/>
    </location>
</feature>
<reference evidence="2" key="1">
    <citation type="submission" date="2023-03" db="EMBL/GenBank/DDBJ databases">
        <title>Amycolatopsis taiwanensis NBRC 103393.</title>
        <authorList>
            <person name="Ichikawa N."/>
            <person name="Sato H."/>
            <person name="Tonouchi N."/>
        </authorList>
    </citation>
    <scope>NUCLEOTIDE SEQUENCE</scope>
    <source>
        <strain evidence="2">NBRC 103393</strain>
    </source>
</reference>
<dbReference type="Proteomes" id="UP001165136">
    <property type="component" value="Unassembled WGS sequence"/>
</dbReference>
<keyword evidence="3" id="KW-1185">Reference proteome</keyword>
<evidence type="ECO:0000313" key="3">
    <source>
        <dbReference type="Proteomes" id="UP001165136"/>
    </source>
</evidence>
<feature type="transmembrane region" description="Helical" evidence="1">
    <location>
        <begin position="143"/>
        <end position="166"/>
    </location>
</feature>
<organism evidence="2 3">
    <name type="scientific">Amycolatopsis taiwanensis</name>
    <dbReference type="NCBI Taxonomy" id="342230"/>
    <lineage>
        <taxon>Bacteria</taxon>
        <taxon>Bacillati</taxon>
        <taxon>Actinomycetota</taxon>
        <taxon>Actinomycetes</taxon>
        <taxon>Pseudonocardiales</taxon>
        <taxon>Pseudonocardiaceae</taxon>
        <taxon>Amycolatopsis</taxon>
    </lineage>
</organism>
<name>A0A9W6VBG8_9PSEU</name>
<gene>
    <name evidence="2" type="ORF">Atai01_15770</name>
</gene>
<dbReference type="EMBL" id="BSTI01000003">
    <property type="protein sequence ID" value="GLY64958.1"/>
    <property type="molecule type" value="Genomic_DNA"/>
</dbReference>
<keyword evidence="1" id="KW-0812">Transmembrane</keyword>
<protein>
    <recommendedName>
        <fullName evidence="4">DUF3995 domain-containing protein</fullName>
    </recommendedName>
</protein>
<keyword evidence="1" id="KW-0472">Membrane</keyword>
<feature type="transmembrane region" description="Helical" evidence="1">
    <location>
        <begin position="59"/>
        <end position="79"/>
    </location>
</feature>
<dbReference type="RefSeq" id="WP_285486373.1">
    <property type="nucleotide sequence ID" value="NZ_BSTI01000003.1"/>
</dbReference>
<comment type="caution">
    <text evidence="2">The sequence shown here is derived from an EMBL/GenBank/DDBJ whole genome shotgun (WGS) entry which is preliminary data.</text>
</comment>
<sequence length="187" mass="21062">MTISNGCPEPTRRERVAGHIACHSALIGFIPMHLMWAFGVTLWTNEANFDKWYEDGGGSYLFVLSGMAVLAGIFAMSLIRPWGTVFPRRVPFLAGREVPRWPVVLLAGVLSVFLFLYTLWAIYAAFLSDLNDDPSKEVFDGWIIYYGVPQFLIWSGSLMVAGWSYYRRTAERAARNRSLAAPRTVDS</sequence>